<dbReference type="PANTHER" id="PTHR18895">
    <property type="entry name" value="HEMK METHYLTRANSFERASE"/>
    <property type="match status" value="1"/>
</dbReference>
<evidence type="ECO:0000256" key="6">
    <source>
        <dbReference type="SAM" id="MobiDB-lite"/>
    </source>
</evidence>
<dbReference type="PROSITE" id="PS00092">
    <property type="entry name" value="N6_MTASE"/>
    <property type="match status" value="1"/>
</dbReference>
<dbReference type="SUPFAM" id="SSF53335">
    <property type="entry name" value="S-adenosyl-L-methionine-dependent methyltransferases"/>
    <property type="match status" value="1"/>
</dbReference>
<evidence type="ECO:0000313" key="10">
    <source>
        <dbReference type="Proteomes" id="UP000477680"/>
    </source>
</evidence>
<evidence type="ECO:0000313" key="9">
    <source>
        <dbReference type="EMBL" id="QIB66568.1"/>
    </source>
</evidence>
<keyword evidence="3 5" id="KW-0949">S-adenosyl-L-methionine</keyword>
<dbReference type="Pfam" id="PF05175">
    <property type="entry name" value="MTS"/>
    <property type="match status" value="1"/>
</dbReference>
<dbReference type="Gene3D" id="3.40.50.150">
    <property type="entry name" value="Vaccinia Virus protein VP39"/>
    <property type="match status" value="1"/>
</dbReference>
<evidence type="ECO:0000259" key="8">
    <source>
        <dbReference type="Pfam" id="PF17827"/>
    </source>
</evidence>
<evidence type="ECO:0000256" key="4">
    <source>
        <dbReference type="ARBA" id="ARBA00048391"/>
    </source>
</evidence>
<dbReference type="NCBIfam" id="TIGR00536">
    <property type="entry name" value="hemK_fam"/>
    <property type="match status" value="1"/>
</dbReference>
<dbReference type="KEGG" id="kim:G3T16_15365"/>
<feature type="binding site" evidence="5">
    <location>
        <position position="139"/>
    </location>
    <ligand>
        <name>S-adenosyl-L-methionine</name>
        <dbReference type="ChEBI" id="CHEBI:59789"/>
    </ligand>
</feature>
<feature type="region of interest" description="Disordered" evidence="6">
    <location>
        <begin position="256"/>
        <end position="279"/>
    </location>
</feature>
<keyword evidence="10" id="KW-1185">Reference proteome</keyword>
<feature type="domain" description="Methyltransferase small" evidence="7">
    <location>
        <begin position="104"/>
        <end position="189"/>
    </location>
</feature>
<proteinExistence type="inferred from homology"/>
<organism evidence="9 10">
    <name type="scientific">Kineobactrum salinum</name>
    <dbReference type="NCBI Taxonomy" id="2708301"/>
    <lineage>
        <taxon>Bacteria</taxon>
        <taxon>Pseudomonadati</taxon>
        <taxon>Pseudomonadota</taxon>
        <taxon>Gammaproteobacteria</taxon>
        <taxon>Cellvibrionales</taxon>
        <taxon>Halieaceae</taxon>
        <taxon>Kineobactrum</taxon>
    </lineage>
</organism>
<keyword evidence="2 5" id="KW-0808">Transferase</keyword>
<evidence type="ECO:0000256" key="1">
    <source>
        <dbReference type="ARBA" id="ARBA00022603"/>
    </source>
</evidence>
<dbReference type="Gene3D" id="1.10.8.10">
    <property type="entry name" value="DNA helicase RuvA subunit, C-terminal domain"/>
    <property type="match status" value="1"/>
</dbReference>
<feature type="binding site" evidence="5">
    <location>
        <begin position="182"/>
        <end position="185"/>
    </location>
    <ligand>
        <name>substrate</name>
    </ligand>
</feature>
<dbReference type="PANTHER" id="PTHR18895:SF74">
    <property type="entry name" value="MTRF1L RELEASE FACTOR GLUTAMINE METHYLTRANSFERASE"/>
    <property type="match status" value="1"/>
</dbReference>
<accession>A0A6C0U3Q6</accession>
<comment type="catalytic activity">
    <reaction evidence="4 5">
        <text>L-glutaminyl-[peptide chain release factor] + S-adenosyl-L-methionine = N(5)-methyl-L-glutaminyl-[peptide chain release factor] + S-adenosyl-L-homocysteine + H(+)</text>
        <dbReference type="Rhea" id="RHEA:42896"/>
        <dbReference type="Rhea" id="RHEA-COMP:10271"/>
        <dbReference type="Rhea" id="RHEA-COMP:10272"/>
        <dbReference type="ChEBI" id="CHEBI:15378"/>
        <dbReference type="ChEBI" id="CHEBI:30011"/>
        <dbReference type="ChEBI" id="CHEBI:57856"/>
        <dbReference type="ChEBI" id="CHEBI:59789"/>
        <dbReference type="ChEBI" id="CHEBI:61891"/>
        <dbReference type="EC" id="2.1.1.297"/>
    </reaction>
</comment>
<dbReference type="FunFam" id="3.40.50.150:FF:000053">
    <property type="entry name" value="Release factor glutamine methyltransferase"/>
    <property type="match status" value="1"/>
</dbReference>
<dbReference type="EMBL" id="CP048711">
    <property type="protein sequence ID" value="QIB66568.1"/>
    <property type="molecule type" value="Genomic_DNA"/>
</dbReference>
<evidence type="ECO:0000256" key="3">
    <source>
        <dbReference type="ARBA" id="ARBA00022691"/>
    </source>
</evidence>
<dbReference type="GO" id="GO:0032259">
    <property type="term" value="P:methylation"/>
    <property type="evidence" value="ECO:0007669"/>
    <property type="project" value="UniProtKB-KW"/>
</dbReference>
<dbReference type="GO" id="GO:0102559">
    <property type="term" value="F:peptide chain release factor N(5)-glutamine methyltransferase activity"/>
    <property type="evidence" value="ECO:0007669"/>
    <property type="project" value="UniProtKB-EC"/>
</dbReference>
<feature type="binding site" evidence="5">
    <location>
        <position position="167"/>
    </location>
    <ligand>
        <name>S-adenosyl-L-methionine</name>
        <dbReference type="ChEBI" id="CHEBI:59789"/>
    </ligand>
</feature>
<dbReference type="RefSeq" id="WP_163496002.1">
    <property type="nucleotide sequence ID" value="NZ_CP048711.1"/>
</dbReference>
<dbReference type="HAMAP" id="MF_02126">
    <property type="entry name" value="RF_methyltr_PrmC"/>
    <property type="match status" value="1"/>
</dbReference>
<evidence type="ECO:0000259" key="7">
    <source>
        <dbReference type="Pfam" id="PF05175"/>
    </source>
</evidence>
<dbReference type="InterPro" id="IPR004556">
    <property type="entry name" value="HemK-like"/>
</dbReference>
<feature type="binding site" evidence="5">
    <location>
        <begin position="116"/>
        <end position="120"/>
    </location>
    <ligand>
        <name>S-adenosyl-L-methionine</name>
        <dbReference type="ChEBI" id="CHEBI:59789"/>
    </ligand>
</feature>
<dbReference type="NCBIfam" id="TIGR03534">
    <property type="entry name" value="RF_mod_PrmC"/>
    <property type="match status" value="1"/>
</dbReference>
<comment type="similarity">
    <text evidence="5">Belongs to the protein N5-glutamine methyltransferase family. PrmC subfamily.</text>
</comment>
<dbReference type="InterPro" id="IPR002052">
    <property type="entry name" value="DNA_methylase_N6_adenine_CS"/>
</dbReference>
<dbReference type="CDD" id="cd02440">
    <property type="entry name" value="AdoMet_MTases"/>
    <property type="match status" value="1"/>
</dbReference>
<keyword evidence="1 5" id="KW-0489">Methyltransferase</keyword>
<dbReference type="InterPro" id="IPR029063">
    <property type="entry name" value="SAM-dependent_MTases_sf"/>
</dbReference>
<sequence length="279" mass="30201">MAQVRQLLAAGADLPGESPRRDAEVLLGHVLGKSRAWLYTWPEQTVAAPLAAAFGELLTRRRSGVPVAYLTGRREFWSLSLQVSEATLIPRPETETLVEWALQLPLPAEAAVLDLGTGSGALAIALACERKAWRITAVDVSEAALAVAAFNVSRLCPGRVSLHHSDWFAAVAQRNFDLIVSNPPYVESDSEYLRRGDVAFEPRSALVAGSTGLDDIRQLVDRAPHFLRDGGWLLLEHGHRQAGAVRELMQEAGFPSPQTRCDLAGHERVTGASTPSKSS</sequence>
<dbReference type="GO" id="GO:0003676">
    <property type="term" value="F:nucleic acid binding"/>
    <property type="evidence" value="ECO:0007669"/>
    <property type="project" value="InterPro"/>
</dbReference>
<evidence type="ECO:0000256" key="2">
    <source>
        <dbReference type="ARBA" id="ARBA00022679"/>
    </source>
</evidence>
<feature type="binding site" evidence="5">
    <location>
        <position position="182"/>
    </location>
    <ligand>
        <name>S-adenosyl-L-methionine</name>
        <dbReference type="ChEBI" id="CHEBI:59789"/>
    </ligand>
</feature>
<name>A0A6C0U3Q6_9GAMM</name>
<dbReference type="InterPro" id="IPR019874">
    <property type="entry name" value="RF_methyltr_PrmC"/>
</dbReference>
<dbReference type="Pfam" id="PF17827">
    <property type="entry name" value="PrmC_N"/>
    <property type="match status" value="1"/>
</dbReference>
<dbReference type="EC" id="2.1.1.297" evidence="5"/>
<dbReference type="Proteomes" id="UP000477680">
    <property type="component" value="Chromosome"/>
</dbReference>
<comment type="function">
    <text evidence="5">Methylates the class 1 translation termination release factors RF1/PrfA and RF2/PrfB on the glutamine residue of the universally conserved GGQ motif.</text>
</comment>
<reference evidence="9 10" key="1">
    <citation type="submission" date="2020-02" db="EMBL/GenBank/DDBJ databases">
        <title>Genome sequencing for Kineobactrum sp. M2.</title>
        <authorList>
            <person name="Park S.-J."/>
        </authorList>
    </citation>
    <scope>NUCLEOTIDE SEQUENCE [LARGE SCALE GENOMIC DNA]</scope>
    <source>
        <strain evidence="9 10">M2</strain>
    </source>
</reference>
<feature type="domain" description="Release factor glutamine methyltransferase N-terminal" evidence="8">
    <location>
        <begin position="16"/>
        <end position="72"/>
    </location>
</feature>
<dbReference type="InterPro" id="IPR050320">
    <property type="entry name" value="N5-glutamine_MTase"/>
</dbReference>
<dbReference type="AlphaFoldDB" id="A0A6C0U3Q6"/>
<dbReference type="InterPro" id="IPR007848">
    <property type="entry name" value="Small_mtfrase_dom"/>
</dbReference>
<gene>
    <name evidence="5 9" type="primary">prmC</name>
    <name evidence="9" type="ORF">G3T16_15365</name>
</gene>
<protein>
    <recommendedName>
        <fullName evidence="5">Release factor glutamine methyltransferase</fullName>
        <shortName evidence="5">RF MTase</shortName>
        <ecNumber evidence="5">2.1.1.297</ecNumber>
    </recommendedName>
    <alternativeName>
        <fullName evidence="5">N5-glutamine methyltransferase PrmC</fullName>
    </alternativeName>
    <alternativeName>
        <fullName evidence="5">Protein-(glutamine-N5) MTase PrmC</fullName>
    </alternativeName>
    <alternativeName>
        <fullName evidence="5">Protein-glutamine N-methyltransferase PrmC</fullName>
    </alternativeName>
</protein>
<evidence type="ECO:0000256" key="5">
    <source>
        <dbReference type="HAMAP-Rule" id="MF_02126"/>
    </source>
</evidence>
<dbReference type="InterPro" id="IPR040758">
    <property type="entry name" value="PrmC_N"/>
</dbReference>